<feature type="compositionally biased region" description="Basic and acidic residues" evidence="15">
    <location>
        <begin position="428"/>
        <end position="454"/>
    </location>
</feature>
<keyword evidence="12" id="KW-0325">Glycoprotein</keyword>
<dbReference type="GO" id="GO:0015189">
    <property type="term" value="F:L-lysine transmembrane transporter activity"/>
    <property type="evidence" value="ECO:0007669"/>
    <property type="project" value="TreeGrafter"/>
</dbReference>
<feature type="region of interest" description="Disordered" evidence="15">
    <location>
        <begin position="387"/>
        <end position="480"/>
    </location>
</feature>
<comment type="caution">
    <text evidence="19">The sequence shown here is derived from an EMBL/GenBank/DDBJ whole genome shotgun (WGS) entry which is preliminary data.</text>
</comment>
<evidence type="ECO:0000313" key="20">
    <source>
        <dbReference type="Proteomes" id="UP001274896"/>
    </source>
</evidence>
<feature type="compositionally biased region" description="Basic and acidic residues" evidence="15">
    <location>
        <begin position="779"/>
        <end position="803"/>
    </location>
</feature>
<reference evidence="19" key="1">
    <citation type="submission" date="2023-06" db="EMBL/GenBank/DDBJ databases">
        <title>Male Hemibagrus guttatus genome.</title>
        <authorList>
            <person name="Bian C."/>
        </authorList>
    </citation>
    <scope>NUCLEOTIDE SEQUENCE</scope>
    <source>
        <strain evidence="19">Male_cb2023</strain>
        <tissue evidence="19">Muscle</tissue>
    </source>
</reference>
<feature type="compositionally biased region" description="Basic and acidic residues" evidence="15">
    <location>
        <begin position="391"/>
        <end position="417"/>
    </location>
</feature>
<dbReference type="Pfam" id="PF13906">
    <property type="entry name" value="AA_permease_C"/>
    <property type="match status" value="1"/>
</dbReference>
<dbReference type="InterPro" id="IPR012677">
    <property type="entry name" value="Nucleotide-bd_a/b_plait_sf"/>
</dbReference>
<dbReference type="SMART" id="SM00451">
    <property type="entry name" value="ZnF_U1"/>
    <property type="match status" value="2"/>
</dbReference>
<feature type="region of interest" description="Disordered" evidence="15">
    <location>
        <begin position="734"/>
        <end position="902"/>
    </location>
</feature>
<keyword evidence="11 16" id="KW-0472">Membrane</keyword>
<dbReference type="GO" id="GO:0012505">
    <property type="term" value="C:endomembrane system"/>
    <property type="evidence" value="ECO:0007669"/>
    <property type="project" value="UniProtKB-SubCell"/>
</dbReference>
<keyword evidence="13" id="KW-0539">Nucleus</keyword>
<dbReference type="PROSITE" id="PS50102">
    <property type="entry name" value="RRM"/>
    <property type="match status" value="1"/>
</dbReference>
<dbReference type="Gene3D" id="3.30.70.330">
    <property type="match status" value="4"/>
</dbReference>
<evidence type="ECO:0000256" key="9">
    <source>
        <dbReference type="ARBA" id="ARBA00022970"/>
    </source>
</evidence>
<dbReference type="SMART" id="SM00360">
    <property type="entry name" value="RRM"/>
    <property type="match status" value="3"/>
</dbReference>
<dbReference type="InterPro" id="IPR004841">
    <property type="entry name" value="AA-permease/SLC12A_dom"/>
</dbReference>
<keyword evidence="6" id="KW-0479">Metal-binding</keyword>
<feature type="transmembrane region" description="Helical" evidence="16">
    <location>
        <begin position="100"/>
        <end position="119"/>
    </location>
</feature>
<evidence type="ECO:0000256" key="14">
    <source>
        <dbReference type="PROSITE-ProRule" id="PRU00176"/>
    </source>
</evidence>
<feature type="domain" description="RRM" evidence="17">
    <location>
        <begin position="1023"/>
        <end position="1098"/>
    </location>
</feature>
<accession>A0AAE0PVW7</accession>
<dbReference type="GO" id="GO:0000064">
    <property type="term" value="F:L-ornithine transmembrane transporter activity"/>
    <property type="evidence" value="ECO:0007669"/>
    <property type="project" value="TreeGrafter"/>
</dbReference>
<dbReference type="InterPro" id="IPR000504">
    <property type="entry name" value="RRM_dom"/>
</dbReference>
<evidence type="ECO:0000256" key="12">
    <source>
        <dbReference type="ARBA" id="ARBA00023180"/>
    </source>
</evidence>
<evidence type="ECO:0000256" key="11">
    <source>
        <dbReference type="ARBA" id="ARBA00023136"/>
    </source>
</evidence>
<dbReference type="AlphaFoldDB" id="A0AAE0PVW7"/>
<feature type="transmembrane region" description="Helical" evidence="16">
    <location>
        <begin position="74"/>
        <end position="94"/>
    </location>
</feature>
<sequence>MMPYYKLNVLSPLPDAFTHVGWDPAKYVVSVGSLCALSTSLLGSMFPMPRVLFAMARDGLLFKPLSRMSSRQSPVIATLSSGLVAAIMALMFDLKALVDMMSIGTLFAYTLVAICILILRYQGDSDELSEKEKWSIIHPPSSPTATSSKVISILTIIILVLIVALSVILTKGVGSGLVGTWWMILIICILVLLLLTAVVIIWRQPQSSSKAAFMVPLVPVLPILSTFVNIYLMVQLGGDTWIRYAVWMAIGMVIYFGYGVWHSVQKKRDESSHHFEPNTVCAQVEEAKKDDRCDLKMESSDNASDAAPMSAQSVYSALGLSSEDVEALAQIPENEISVETLPYLIMQLKAKRAEKAAAAVAATGAATGATAATGGAIAAATGTTAAIDTDSSDKPEVEPKSDQDTETSEKRKEKRESPPPSSSSRHTSSHEHEHHGKGDSHKKTERANTGGRRDSRSRKLSRERQSGDGVTPEENELDDKPTVFPHICTLCKTESNGSKAWHSHIRGIRHTKARREFMLLSGSADDSYSSRRGSRSSLPSKRSYSSERSTGDVSSPSGERFFHPPKPFTKVVVAKYPMGSMAVADMLALGKPFGTIVKHLIFPFKGFLEFSSHAEAKNMVTHYQTKPAFIKGQRISLCLSPTVEVIHPPEAYEPASKRSKSSPQSVVCFSRLPPGKEAEEKVLDLAALFGDVRCSKFTEDKALVEMVDWRDADIMVKYYHSNPLRIQDKSIKVSMSSRSNLRESSLERSSSKKSDSSKSHSSRQKSESSSSKSMSQSSSKDKEKTEEKEGEKKEEKEEEKKDGEETEMKEEEVGNEEGIQVEEEAGLVDKGGVEVIATGTEEVQEKVEEEEVEKKGVEEADAEEERKEEEEQVQEEKDESKGERGSEEEVEEQDDLEDMDFPENMDDFVTLDELDTTAGDSLESSEPQEGKVVVVRPIRNEFKETRKKAMREALFKMAAPFGEVVNFAISYYRHEALIELESVEKAHEMVNFYKSSKRSKLCGRPVSVSLCQAFNTIEGPSGRTLFISMLPPFKYSDKSLLRLARPFGKITAYCFNRVYGTCYIQMETVEAAEKMIHRYLPWPLKFYGTPLKITKCRKGDSLIPWTLADKFERWYEPKLGRNVEERRENGQTVKNSSGEDRQSPVSSSEGVCGDPTGEGEDSEEEEKDQTPLGPYQPDNPVGISYVVPKSGFFCKLCNVFYTDEKKAKSDHCSSREHYNMLKLKYTRCEVGK</sequence>
<dbReference type="Pfam" id="PF00324">
    <property type="entry name" value="AA_permease"/>
    <property type="match status" value="1"/>
</dbReference>
<feature type="transmembrane region" description="Helical" evidence="16">
    <location>
        <begin position="150"/>
        <end position="169"/>
    </location>
</feature>
<dbReference type="GO" id="GO:0005886">
    <property type="term" value="C:plasma membrane"/>
    <property type="evidence" value="ECO:0007669"/>
    <property type="project" value="TreeGrafter"/>
</dbReference>
<gene>
    <name evidence="19" type="ORF">QTP70_000919</name>
</gene>
<evidence type="ECO:0000256" key="13">
    <source>
        <dbReference type="ARBA" id="ARBA00023242"/>
    </source>
</evidence>
<dbReference type="GO" id="GO:0003723">
    <property type="term" value="F:RNA binding"/>
    <property type="evidence" value="ECO:0007669"/>
    <property type="project" value="UniProtKB-UniRule"/>
</dbReference>
<feature type="compositionally biased region" description="Low complexity" evidence="15">
    <location>
        <begin position="767"/>
        <end position="778"/>
    </location>
</feature>
<dbReference type="GO" id="GO:0005634">
    <property type="term" value="C:nucleus"/>
    <property type="evidence" value="ECO:0007669"/>
    <property type="project" value="UniProtKB-SubCell"/>
</dbReference>
<keyword evidence="8" id="KW-0862">Zinc</keyword>
<organism evidence="19 20">
    <name type="scientific">Hemibagrus guttatus</name>
    <dbReference type="NCBI Taxonomy" id="175788"/>
    <lineage>
        <taxon>Eukaryota</taxon>
        <taxon>Metazoa</taxon>
        <taxon>Chordata</taxon>
        <taxon>Craniata</taxon>
        <taxon>Vertebrata</taxon>
        <taxon>Euteleostomi</taxon>
        <taxon>Actinopterygii</taxon>
        <taxon>Neopterygii</taxon>
        <taxon>Teleostei</taxon>
        <taxon>Ostariophysi</taxon>
        <taxon>Siluriformes</taxon>
        <taxon>Bagridae</taxon>
        <taxon>Hemibagrus</taxon>
    </lineage>
</organism>
<keyword evidence="5 16" id="KW-0812">Transmembrane</keyword>
<dbReference type="GO" id="GO:0061459">
    <property type="term" value="F:L-arginine transmembrane transporter activity"/>
    <property type="evidence" value="ECO:0007669"/>
    <property type="project" value="TreeGrafter"/>
</dbReference>
<dbReference type="InterPro" id="IPR003604">
    <property type="entry name" value="Matrin/U1-like-C_Znf_C2H2"/>
</dbReference>
<evidence type="ECO:0000313" key="19">
    <source>
        <dbReference type="EMBL" id="KAK3508630.1"/>
    </source>
</evidence>
<feature type="transmembrane region" description="Helical" evidence="16">
    <location>
        <begin position="214"/>
        <end position="234"/>
    </location>
</feature>
<evidence type="ECO:0000256" key="4">
    <source>
        <dbReference type="ARBA" id="ARBA00022448"/>
    </source>
</evidence>
<evidence type="ECO:0000259" key="17">
    <source>
        <dbReference type="PROSITE" id="PS50102"/>
    </source>
</evidence>
<dbReference type="InterPro" id="IPR000690">
    <property type="entry name" value="Matrin/U1-C_Znf_C2H2"/>
</dbReference>
<comment type="subcellular location">
    <subcellularLocation>
        <location evidence="2">Endomembrane system</location>
        <topology evidence="2">Multi-pass membrane protein</topology>
    </subcellularLocation>
    <subcellularLocation>
        <location evidence="1">Nucleus</location>
    </subcellularLocation>
</comment>
<dbReference type="Gene3D" id="1.20.1740.10">
    <property type="entry name" value="Amino acid/polyamine transporter I"/>
    <property type="match status" value="1"/>
</dbReference>
<evidence type="ECO:0000256" key="1">
    <source>
        <dbReference type="ARBA" id="ARBA00004123"/>
    </source>
</evidence>
<name>A0AAE0PVW7_9TELE</name>
<keyword evidence="4" id="KW-0813">Transport</keyword>
<proteinExistence type="inferred from homology"/>
<evidence type="ECO:0000256" key="15">
    <source>
        <dbReference type="SAM" id="MobiDB-lite"/>
    </source>
</evidence>
<feature type="compositionally biased region" description="Basic and acidic residues" evidence="15">
    <location>
        <begin position="740"/>
        <end position="758"/>
    </location>
</feature>
<dbReference type="GO" id="GO:0008270">
    <property type="term" value="F:zinc ion binding"/>
    <property type="evidence" value="ECO:0007669"/>
    <property type="project" value="UniProtKB-KW"/>
</dbReference>
<evidence type="ECO:0000256" key="8">
    <source>
        <dbReference type="ARBA" id="ARBA00022833"/>
    </source>
</evidence>
<dbReference type="InterPro" id="IPR029485">
    <property type="entry name" value="CAT_C"/>
</dbReference>
<dbReference type="FunFam" id="1.20.1740.10:FF:000024">
    <property type="entry name" value="High affinity cationic amino acid transporter 1"/>
    <property type="match status" value="1"/>
</dbReference>
<dbReference type="GO" id="GO:0097638">
    <property type="term" value="P:L-arginine import across plasma membrane"/>
    <property type="evidence" value="ECO:0007669"/>
    <property type="project" value="TreeGrafter"/>
</dbReference>
<dbReference type="PANTHER" id="PTHR43243">
    <property type="entry name" value="INNER MEMBRANE TRANSPORTER YGJI-RELATED"/>
    <property type="match status" value="1"/>
</dbReference>
<evidence type="ECO:0000256" key="2">
    <source>
        <dbReference type="ARBA" id="ARBA00004127"/>
    </source>
</evidence>
<keyword evidence="14" id="KW-0694">RNA-binding</keyword>
<feature type="transmembrane region" description="Helical" evidence="16">
    <location>
        <begin position="27"/>
        <end position="53"/>
    </location>
</feature>
<comment type="similarity">
    <text evidence="3">Belongs to the amino acid-polyamine-organocation (APC) superfamily. Cationic amino acid transporter (CAT) (TC 2.A.3.3) family.</text>
</comment>
<evidence type="ECO:0000256" key="16">
    <source>
        <dbReference type="SAM" id="Phobius"/>
    </source>
</evidence>
<dbReference type="Proteomes" id="UP001274896">
    <property type="component" value="Unassembled WGS sequence"/>
</dbReference>
<dbReference type="EMBL" id="JAUCMX010000027">
    <property type="protein sequence ID" value="KAK3508630.1"/>
    <property type="molecule type" value="Genomic_DNA"/>
</dbReference>
<feature type="region of interest" description="Disordered" evidence="15">
    <location>
        <begin position="524"/>
        <end position="561"/>
    </location>
</feature>
<evidence type="ECO:0000256" key="7">
    <source>
        <dbReference type="ARBA" id="ARBA00022771"/>
    </source>
</evidence>
<feature type="region of interest" description="Disordered" evidence="15">
    <location>
        <begin position="1122"/>
        <end position="1179"/>
    </location>
</feature>
<evidence type="ECO:0000259" key="18">
    <source>
        <dbReference type="PROSITE" id="PS50171"/>
    </source>
</evidence>
<feature type="compositionally biased region" description="Basic and acidic residues" evidence="15">
    <location>
        <begin position="874"/>
        <end position="887"/>
    </location>
</feature>
<keyword evidence="9" id="KW-0029">Amino-acid transport</keyword>
<feature type="compositionally biased region" description="Acidic residues" evidence="15">
    <location>
        <begin position="804"/>
        <end position="826"/>
    </location>
</feature>
<dbReference type="PROSITE" id="PS50171">
    <property type="entry name" value="ZF_MATRIN"/>
    <property type="match status" value="1"/>
</dbReference>
<evidence type="ECO:0000256" key="3">
    <source>
        <dbReference type="ARBA" id="ARBA00008572"/>
    </source>
</evidence>
<evidence type="ECO:0000256" key="5">
    <source>
        <dbReference type="ARBA" id="ARBA00022692"/>
    </source>
</evidence>
<feature type="compositionally biased region" description="Acidic residues" evidence="15">
    <location>
        <begin position="1157"/>
        <end position="1167"/>
    </location>
</feature>
<keyword evidence="10 16" id="KW-1133">Transmembrane helix</keyword>
<feature type="transmembrane region" description="Helical" evidence="16">
    <location>
        <begin position="240"/>
        <end position="261"/>
    </location>
</feature>
<dbReference type="InterPro" id="IPR035979">
    <property type="entry name" value="RBD_domain_sf"/>
</dbReference>
<evidence type="ECO:0000256" key="6">
    <source>
        <dbReference type="ARBA" id="ARBA00022723"/>
    </source>
</evidence>
<feature type="domain" description="Matrin-type" evidence="18">
    <location>
        <begin position="1192"/>
        <end position="1223"/>
    </location>
</feature>
<feature type="compositionally biased region" description="Acidic residues" evidence="15">
    <location>
        <begin position="859"/>
        <end position="873"/>
    </location>
</feature>
<keyword evidence="20" id="KW-1185">Reference proteome</keyword>
<evidence type="ECO:0000256" key="10">
    <source>
        <dbReference type="ARBA" id="ARBA00022989"/>
    </source>
</evidence>
<dbReference type="PANTHER" id="PTHR43243:SF19">
    <property type="entry name" value="CATIONIC AMINO ACID TRANSPORTER C-TERMINAL DOMAIN-CONTAINING PROTEIN"/>
    <property type="match status" value="1"/>
</dbReference>
<feature type="compositionally biased region" description="Low complexity" evidence="15">
    <location>
        <begin position="524"/>
        <end position="548"/>
    </location>
</feature>
<feature type="compositionally biased region" description="Acidic residues" evidence="15">
    <location>
        <begin position="888"/>
        <end position="902"/>
    </location>
</feature>
<feature type="transmembrane region" description="Helical" evidence="16">
    <location>
        <begin position="181"/>
        <end position="202"/>
    </location>
</feature>
<keyword evidence="7" id="KW-0863">Zinc-finger</keyword>
<dbReference type="SUPFAM" id="SSF54928">
    <property type="entry name" value="RNA-binding domain, RBD"/>
    <property type="match status" value="4"/>
</dbReference>
<protein>
    <submittedName>
        <fullName evidence="19">Uncharacterized protein</fullName>
    </submittedName>
</protein>